<evidence type="ECO:0000256" key="1">
    <source>
        <dbReference type="SAM" id="MobiDB-lite"/>
    </source>
</evidence>
<dbReference type="InterPro" id="IPR008972">
    <property type="entry name" value="Cupredoxin"/>
</dbReference>
<keyword evidence="2" id="KW-0732">Signal</keyword>
<dbReference type="GO" id="GO:0009055">
    <property type="term" value="F:electron transfer activity"/>
    <property type="evidence" value="ECO:0007669"/>
    <property type="project" value="InterPro"/>
</dbReference>
<feature type="signal peptide" evidence="2">
    <location>
        <begin position="1"/>
        <end position="27"/>
    </location>
</feature>
<sequence length="100" mass="10954">MAAMKSSTTMFMIMFIVASMQMHSSMAQTRHVVGDTLGWTIPPNGAATYTTWASQQTFNVGDSLFFNFTTGFHDYHKQRTAHAPSPIPSPPPPPAPPPSR</sequence>
<accession>A0AAD5BKU6</accession>
<feature type="domain" description="Phytocyanin" evidence="3">
    <location>
        <begin position="29"/>
        <end position="100"/>
    </location>
</feature>
<dbReference type="EMBL" id="JAMZMK010012147">
    <property type="protein sequence ID" value="KAI7724874.1"/>
    <property type="molecule type" value="Genomic_DNA"/>
</dbReference>
<feature type="region of interest" description="Disordered" evidence="1">
    <location>
        <begin position="77"/>
        <end position="100"/>
    </location>
</feature>
<evidence type="ECO:0000313" key="4">
    <source>
        <dbReference type="EMBL" id="KAI7724874.1"/>
    </source>
</evidence>
<dbReference type="AlphaFoldDB" id="A0AAD5BKU6"/>
<dbReference type="PANTHER" id="PTHR33021">
    <property type="entry name" value="BLUE COPPER PROTEIN"/>
    <property type="match status" value="1"/>
</dbReference>
<dbReference type="Proteomes" id="UP001206925">
    <property type="component" value="Unassembled WGS sequence"/>
</dbReference>
<protein>
    <recommendedName>
        <fullName evidence="3">Phytocyanin domain-containing protein</fullName>
    </recommendedName>
</protein>
<dbReference type="InterPro" id="IPR039391">
    <property type="entry name" value="Phytocyanin-like"/>
</dbReference>
<dbReference type="Pfam" id="PF02298">
    <property type="entry name" value="Cu_bind_like"/>
    <property type="match status" value="1"/>
</dbReference>
<comment type="caution">
    <text evidence="4">The sequence shown here is derived from an EMBL/GenBank/DDBJ whole genome shotgun (WGS) entry which is preliminary data.</text>
</comment>
<dbReference type="PROSITE" id="PS51485">
    <property type="entry name" value="PHYTOCYANIN"/>
    <property type="match status" value="1"/>
</dbReference>
<feature type="chain" id="PRO_5042195796" description="Phytocyanin domain-containing protein" evidence="2">
    <location>
        <begin position="28"/>
        <end position="100"/>
    </location>
</feature>
<evidence type="ECO:0000313" key="5">
    <source>
        <dbReference type="Proteomes" id="UP001206925"/>
    </source>
</evidence>
<evidence type="ECO:0000256" key="2">
    <source>
        <dbReference type="SAM" id="SignalP"/>
    </source>
</evidence>
<gene>
    <name evidence="4" type="ORF">M8C21_011017</name>
</gene>
<dbReference type="Gene3D" id="2.60.40.420">
    <property type="entry name" value="Cupredoxins - blue copper proteins"/>
    <property type="match status" value="1"/>
</dbReference>
<dbReference type="PANTHER" id="PTHR33021:SF496">
    <property type="entry name" value="OS08G0482700 PROTEIN"/>
    <property type="match status" value="1"/>
</dbReference>
<dbReference type="InterPro" id="IPR003245">
    <property type="entry name" value="Phytocyanin_dom"/>
</dbReference>
<reference evidence="4" key="1">
    <citation type="submission" date="2022-06" db="EMBL/GenBank/DDBJ databases">
        <title>Uncovering the hologenomic basis of an extraordinary plant invasion.</title>
        <authorList>
            <person name="Bieker V.C."/>
            <person name="Martin M.D."/>
            <person name="Gilbert T."/>
            <person name="Hodgins K."/>
            <person name="Battlay P."/>
            <person name="Petersen B."/>
            <person name="Wilson J."/>
        </authorList>
    </citation>
    <scope>NUCLEOTIDE SEQUENCE</scope>
    <source>
        <strain evidence="4">AA19_3_7</strain>
        <tissue evidence="4">Leaf</tissue>
    </source>
</reference>
<proteinExistence type="predicted"/>
<keyword evidence="5" id="KW-1185">Reference proteome</keyword>
<evidence type="ECO:0000259" key="3">
    <source>
        <dbReference type="PROSITE" id="PS51485"/>
    </source>
</evidence>
<feature type="compositionally biased region" description="Pro residues" evidence="1">
    <location>
        <begin position="85"/>
        <end position="100"/>
    </location>
</feature>
<dbReference type="SUPFAM" id="SSF49503">
    <property type="entry name" value="Cupredoxins"/>
    <property type="match status" value="1"/>
</dbReference>
<name>A0AAD5BKU6_AMBAR</name>
<dbReference type="GO" id="GO:0005886">
    <property type="term" value="C:plasma membrane"/>
    <property type="evidence" value="ECO:0007669"/>
    <property type="project" value="TreeGrafter"/>
</dbReference>
<organism evidence="4 5">
    <name type="scientific">Ambrosia artemisiifolia</name>
    <name type="common">Common ragweed</name>
    <dbReference type="NCBI Taxonomy" id="4212"/>
    <lineage>
        <taxon>Eukaryota</taxon>
        <taxon>Viridiplantae</taxon>
        <taxon>Streptophyta</taxon>
        <taxon>Embryophyta</taxon>
        <taxon>Tracheophyta</taxon>
        <taxon>Spermatophyta</taxon>
        <taxon>Magnoliopsida</taxon>
        <taxon>eudicotyledons</taxon>
        <taxon>Gunneridae</taxon>
        <taxon>Pentapetalae</taxon>
        <taxon>asterids</taxon>
        <taxon>campanulids</taxon>
        <taxon>Asterales</taxon>
        <taxon>Asteraceae</taxon>
        <taxon>Asteroideae</taxon>
        <taxon>Heliantheae alliance</taxon>
        <taxon>Heliantheae</taxon>
        <taxon>Ambrosia</taxon>
    </lineage>
</organism>